<accession>A0ACC1K3N4</accession>
<evidence type="ECO:0000313" key="2">
    <source>
        <dbReference type="Proteomes" id="UP001140234"/>
    </source>
</evidence>
<name>A0ACC1K3N4_9FUNG</name>
<dbReference type="Proteomes" id="UP001140234">
    <property type="component" value="Unassembled WGS sequence"/>
</dbReference>
<proteinExistence type="predicted"/>
<protein>
    <submittedName>
        <fullName evidence="1">Uncharacterized protein</fullName>
    </submittedName>
</protein>
<dbReference type="EMBL" id="JANBUJ010000366">
    <property type="protein sequence ID" value="KAJ2772478.1"/>
    <property type="molecule type" value="Genomic_DNA"/>
</dbReference>
<comment type="caution">
    <text evidence="1">The sequence shown here is derived from an EMBL/GenBank/DDBJ whole genome shotgun (WGS) entry which is preliminary data.</text>
</comment>
<gene>
    <name evidence="1" type="ORF">IWQ57_001749</name>
</gene>
<organism evidence="1 2">
    <name type="scientific">Coemansia nantahalensis</name>
    <dbReference type="NCBI Taxonomy" id="2789366"/>
    <lineage>
        <taxon>Eukaryota</taxon>
        <taxon>Fungi</taxon>
        <taxon>Fungi incertae sedis</taxon>
        <taxon>Zoopagomycota</taxon>
        <taxon>Kickxellomycotina</taxon>
        <taxon>Kickxellomycetes</taxon>
        <taxon>Kickxellales</taxon>
        <taxon>Kickxellaceae</taxon>
        <taxon>Coemansia</taxon>
    </lineage>
</organism>
<evidence type="ECO:0000313" key="1">
    <source>
        <dbReference type="EMBL" id="KAJ2772478.1"/>
    </source>
</evidence>
<keyword evidence="2" id="KW-1185">Reference proteome</keyword>
<feature type="non-terminal residue" evidence="1">
    <location>
        <position position="1"/>
    </location>
</feature>
<reference evidence="1" key="1">
    <citation type="submission" date="2022-07" db="EMBL/GenBank/DDBJ databases">
        <title>Phylogenomic reconstructions and comparative analyses of Kickxellomycotina fungi.</title>
        <authorList>
            <person name="Reynolds N.K."/>
            <person name="Stajich J.E."/>
            <person name="Barry K."/>
            <person name="Grigoriev I.V."/>
            <person name="Crous P."/>
            <person name="Smith M.E."/>
        </authorList>
    </citation>
    <scope>NUCLEOTIDE SEQUENCE</scope>
    <source>
        <strain evidence="1">CBS 109366</strain>
    </source>
</reference>
<sequence>VHSSTWTDVEVAQLKEFVDKSSPPYSWVDFAKMIGTKSVQQCRIKYCGLQKARRGNLFSGRRWGLFQKDSGDGSAGTDRLGVSRRRGGYERGAGMPLYVPVRAKNVEKAWEIWSVHLRQADPAERPPVREGIVDLLMLIVRAAKQRSASAAAAAAGDAAVETPAQRRSVAAFRVVALLRHLFALAVREQHPDGRVDGGEEGTTGIGAIRLGLGLRRAEDYEAIAALLRAAADDGLPSGNSAALDALRPADLAAELDEAPLARVAQALVLAARDDGVPATDGVLLAALEVAVAMQDAAAGRDMLAPGHAHLAALLDLAAPAAVPWPNEPECGAIVETLLRLVAVGRDPHEAAAATADGSQPQPALEYAQLESLVDYGLGEEAPEAAAAVRDWRAAVAERIYRGYVSSGFAEVAAPDGSGGRRAAALCGSVVPTPRMVACLLDAHLGAGHAEQAAVAYEALGALMRELPLQPLTDAAPAAPRELRPAHRVPWRVWAQTLDAACRARNEWLAARILGDMAGDGWAPTQAMLAQYLAAAAAGIEPAVAAVRTSLLENGVELAALDVREPLVRALAGPCTGLPTAAAAARAEQALALSGLAAAADGSPAAAAVSEEAACDVIAALIAGGQITRALEAAQAWCSVYPGLATGRCAADLVRGLGAAGRHSEALALFAEVQQAGAGELTMELLAAVLDVYMHAGDYGEAISVGKRIRALAAADPAAGLPSHATFNHLVQAYCEEMQPGEALHILEEMRRYRLHATPETYTILAIAMSNLRSNEGLRLVAALANVDYNMVPPAAGASSGSPALPLTTDYYNALIEAYGRVAEPDTALQLWELMRYRGIRPDALTATLLIDTCAWNERVHWEDALVPRTTFVPHAIPDDHVYTGMPLMHMHFLADSLAKLRAAGLVFSVAHCQHVIEALVRGMCVADPVDMLIGPLEAPEERAAWAQRFREATEYTPNPLLAGLAALLSPKAARGDGEGDGDGGHPEEWIARSMDDFALDIPLCPETIATVYGALAELRAQCHPDEVGAISRTTLVSETGAPVLLRLIDLQERRLDAFLRARRPDLLPAGRAAAQTAEADAGGE</sequence>